<organism evidence="4 5">
    <name type="scientific">Psilocybe cf. subviscida</name>
    <dbReference type="NCBI Taxonomy" id="2480587"/>
    <lineage>
        <taxon>Eukaryota</taxon>
        <taxon>Fungi</taxon>
        <taxon>Dikarya</taxon>
        <taxon>Basidiomycota</taxon>
        <taxon>Agaricomycotina</taxon>
        <taxon>Agaricomycetes</taxon>
        <taxon>Agaricomycetidae</taxon>
        <taxon>Agaricales</taxon>
        <taxon>Agaricineae</taxon>
        <taxon>Strophariaceae</taxon>
        <taxon>Psilocybe</taxon>
    </lineage>
</organism>
<sequence>MPSRSKSLLPKIVRFAYKDSMYTIPANPTRAPQPANSDDTPPTRTYTLPPTPARPSRRGSLPAYTSNNNSYREYHSPPHNNNHIYVSAHRYLSPNGIAWDVRDAPNTITRSGHAISGRALYEPACGPAQSFMRITLMTSTGAQLPWSVKVYASPDTGFVTLEDVVLAVHAALRVNITPGDYSLLRGKDDQTRAVRAYEDRYRRLRSERAYQEEKRAGMKRVDFLMGRTRWIGLEQNKGLGADEWILRLG</sequence>
<gene>
    <name evidence="4" type="ORF">D9619_006925</name>
</gene>
<evidence type="ECO:0000313" key="5">
    <source>
        <dbReference type="Proteomes" id="UP000567179"/>
    </source>
</evidence>
<keyword evidence="5" id="KW-1185">Reference proteome</keyword>
<dbReference type="OrthoDB" id="2783256at2759"/>
<feature type="coiled-coil region" evidence="1">
    <location>
        <begin position="187"/>
        <end position="214"/>
    </location>
</feature>
<dbReference type="Proteomes" id="UP000567179">
    <property type="component" value="Unassembled WGS sequence"/>
</dbReference>
<evidence type="ECO:0000256" key="1">
    <source>
        <dbReference type="SAM" id="Coils"/>
    </source>
</evidence>
<dbReference type="EMBL" id="JAACJJ010000042">
    <property type="protein sequence ID" value="KAF5316008.1"/>
    <property type="molecule type" value="Genomic_DNA"/>
</dbReference>
<name>A0A8H5B3U6_9AGAR</name>
<accession>A0A8H5B3U6</accession>
<keyword evidence="1" id="KW-0175">Coiled coil</keyword>
<evidence type="ECO:0000256" key="2">
    <source>
        <dbReference type="SAM" id="MobiDB-lite"/>
    </source>
</evidence>
<comment type="caution">
    <text evidence="4">The sequence shown here is derived from an EMBL/GenBank/DDBJ whole genome shotgun (WGS) entry which is preliminary data.</text>
</comment>
<dbReference type="AlphaFoldDB" id="A0A8H5B3U6"/>
<protein>
    <recommendedName>
        <fullName evidence="3">DUF6699 domain-containing protein</fullName>
    </recommendedName>
</protein>
<dbReference type="InterPro" id="IPR046522">
    <property type="entry name" value="DUF6699"/>
</dbReference>
<proteinExistence type="predicted"/>
<feature type="domain" description="DUF6699" evidence="3">
    <location>
        <begin position="97"/>
        <end position="237"/>
    </location>
</feature>
<evidence type="ECO:0000313" key="4">
    <source>
        <dbReference type="EMBL" id="KAF5316008.1"/>
    </source>
</evidence>
<dbReference type="Pfam" id="PF20415">
    <property type="entry name" value="DUF6699"/>
    <property type="match status" value="1"/>
</dbReference>
<evidence type="ECO:0000259" key="3">
    <source>
        <dbReference type="Pfam" id="PF20415"/>
    </source>
</evidence>
<reference evidence="4 5" key="1">
    <citation type="journal article" date="2020" name="ISME J.">
        <title>Uncovering the hidden diversity of litter-decomposition mechanisms in mushroom-forming fungi.</title>
        <authorList>
            <person name="Floudas D."/>
            <person name="Bentzer J."/>
            <person name="Ahren D."/>
            <person name="Johansson T."/>
            <person name="Persson P."/>
            <person name="Tunlid A."/>
        </authorList>
    </citation>
    <scope>NUCLEOTIDE SEQUENCE [LARGE SCALE GENOMIC DNA]</scope>
    <source>
        <strain evidence="4 5">CBS 101986</strain>
    </source>
</reference>
<feature type="region of interest" description="Disordered" evidence="2">
    <location>
        <begin position="23"/>
        <end position="77"/>
    </location>
</feature>